<comment type="caution">
    <text evidence="2">The sequence shown here is derived from an EMBL/GenBank/DDBJ whole genome shotgun (WGS) entry which is preliminary data.</text>
</comment>
<evidence type="ECO:0000313" key="2">
    <source>
        <dbReference type="EMBL" id="TCU59000.1"/>
    </source>
</evidence>
<feature type="transmembrane region" description="Helical" evidence="1">
    <location>
        <begin position="53"/>
        <end position="71"/>
    </location>
</feature>
<keyword evidence="1" id="KW-0472">Membrane</keyword>
<keyword evidence="1" id="KW-1133">Transmembrane helix</keyword>
<organism evidence="2 3">
    <name type="scientific">Longicatena caecimuris</name>
    <dbReference type="NCBI Taxonomy" id="1796635"/>
    <lineage>
        <taxon>Bacteria</taxon>
        <taxon>Bacillati</taxon>
        <taxon>Bacillota</taxon>
        <taxon>Erysipelotrichia</taxon>
        <taxon>Erysipelotrichales</taxon>
        <taxon>Erysipelotrichaceae</taxon>
        <taxon>Longicatena</taxon>
    </lineage>
</organism>
<evidence type="ECO:0000313" key="3">
    <source>
        <dbReference type="Proteomes" id="UP000295773"/>
    </source>
</evidence>
<dbReference type="RefSeq" id="WP_132224931.1">
    <property type="nucleotide sequence ID" value="NZ_JANKBG010000012.1"/>
</dbReference>
<evidence type="ECO:0008006" key="4">
    <source>
        <dbReference type="Google" id="ProtNLM"/>
    </source>
</evidence>
<accession>A0A4R3TBX4</accession>
<feature type="transmembrane region" description="Helical" evidence="1">
    <location>
        <begin position="78"/>
        <end position="98"/>
    </location>
</feature>
<dbReference type="EMBL" id="SMBP01000012">
    <property type="protein sequence ID" value="TCU59000.1"/>
    <property type="molecule type" value="Genomic_DNA"/>
</dbReference>
<reference evidence="2 3" key="1">
    <citation type="submission" date="2019-03" db="EMBL/GenBank/DDBJ databases">
        <title>Genomic Encyclopedia of Type Strains, Phase IV (KMG-IV): sequencing the most valuable type-strain genomes for metagenomic binning, comparative biology and taxonomic classification.</title>
        <authorList>
            <person name="Goeker M."/>
        </authorList>
    </citation>
    <scope>NUCLEOTIDE SEQUENCE [LARGE SCALE GENOMIC DNA]</scope>
    <source>
        <strain evidence="2 3">DSM 29481</strain>
    </source>
</reference>
<dbReference type="Proteomes" id="UP000295773">
    <property type="component" value="Unassembled WGS sequence"/>
</dbReference>
<keyword evidence="1" id="KW-0812">Transmembrane</keyword>
<dbReference type="AlphaFoldDB" id="A0A4R3TBX4"/>
<name>A0A4R3TBX4_9FIRM</name>
<keyword evidence="3" id="KW-1185">Reference proteome</keyword>
<evidence type="ECO:0000256" key="1">
    <source>
        <dbReference type="SAM" id="Phobius"/>
    </source>
</evidence>
<proteinExistence type="predicted"/>
<sequence length="107" mass="12985">MNVTLLATILAISFFSIGVYAYRRKEAMWFWSSPTYQQLTFHDPVTFNHKTGIMWMLFGIAFFLPVPFRYFHFFKENIFIMLLSCILTIGLFVMMIYWHHLYQIHRK</sequence>
<protein>
    <recommendedName>
        <fullName evidence="4">SdpI/YhfL family protein</fullName>
    </recommendedName>
</protein>
<gene>
    <name evidence="2" type="ORF">EDD61_11226</name>
</gene>